<dbReference type="InterPro" id="IPR036691">
    <property type="entry name" value="Endo/exonu/phosph_ase_sf"/>
</dbReference>
<dbReference type="EMBL" id="CADEBC010000584">
    <property type="protein sequence ID" value="CAB3256057.1"/>
    <property type="molecule type" value="Genomic_DNA"/>
</dbReference>
<gene>
    <name evidence="2" type="ORF">APLA_LOCUS15136</name>
</gene>
<comment type="caution">
    <text evidence="2">The sequence shown here is derived from an EMBL/GenBank/DDBJ whole genome shotgun (WGS) entry which is preliminary data.</text>
</comment>
<dbReference type="OrthoDB" id="10022108at2759"/>
<evidence type="ECO:0000313" key="2">
    <source>
        <dbReference type="EMBL" id="CAB3256057.1"/>
    </source>
</evidence>
<feature type="region of interest" description="Disordered" evidence="1">
    <location>
        <begin position="1"/>
        <end position="81"/>
    </location>
</feature>
<name>A0A8S1B386_ARCPL</name>
<proteinExistence type="predicted"/>
<feature type="compositionally biased region" description="Polar residues" evidence="1">
    <location>
        <begin position="1"/>
        <end position="14"/>
    </location>
</feature>
<dbReference type="Proteomes" id="UP000494106">
    <property type="component" value="Unassembled WGS sequence"/>
</dbReference>
<feature type="region of interest" description="Disordered" evidence="1">
    <location>
        <begin position="309"/>
        <end position="331"/>
    </location>
</feature>
<feature type="compositionally biased region" description="Polar residues" evidence="1">
    <location>
        <begin position="54"/>
        <end position="81"/>
    </location>
</feature>
<evidence type="ECO:0000256" key="1">
    <source>
        <dbReference type="SAM" id="MobiDB-lite"/>
    </source>
</evidence>
<dbReference type="SUPFAM" id="SSF56219">
    <property type="entry name" value="DNase I-like"/>
    <property type="match status" value="1"/>
</dbReference>
<dbReference type="AlphaFoldDB" id="A0A8S1B386"/>
<protein>
    <submittedName>
        <fullName evidence="2">Uncharacterized protein</fullName>
    </submittedName>
</protein>
<keyword evidence="3" id="KW-1185">Reference proteome</keyword>
<organism evidence="2 3">
    <name type="scientific">Arctia plantaginis</name>
    <name type="common">Wood tiger moth</name>
    <name type="synonym">Phalaena plantaginis</name>
    <dbReference type="NCBI Taxonomy" id="874455"/>
    <lineage>
        <taxon>Eukaryota</taxon>
        <taxon>Metazoa</taxon>
        <taxon>Ecdysozoa</taxon>
        <taxon>Arthropoda</taxon>
        <taxon>Hexapoda</taxon>
        <taxon>Insecta</taxon>
        <taxon>Pterygota</taxon>
        <taxon>Neoptera</taxon>
        <taxon>Endopterygota</taxon>
        <taxon>Lepidoptera</taxon>
        <taxon>Glossata</taxon>
        <taxon>Ditrysia</taxon>
        <taxon>Noctuoidea</taxon>
        <taxon>Erebidae</taxon>
        <taxon>Arctiinae</taxon>
        <taxon>Arctia</taxon>
    </lineage>
</organism>
<feature type="compositionally biased region" description="Basic and acidic residues" evidence="1">
    <location>
        <begin position="37"/>
        <end position="51"/>
    </location>
</feature>
<reference evidence="2 3" key="1">
    <citation type="submission" date="2020-04" db="EMBL/GenBank/DDBJ databases">
        <authorList>
            <person name="Wallbank WR R."/>
            <person name="Pardo Diaz C."/>
            <person name="Kozak K."/>
            <person name="Martin S."/>
            <person name="Jiggins C."/>
            <person name="Moest M."/>
            <person name="Warren A I."/>
            <person name="Byers J.R.P. K."/>
            <person name="Montejo-Kovacevich G."/>
            <person name="Yen C E."/>
        </authorList>
    </citation>
    <scope>NUCLEOTIDE SEQUENCE [LARGE SCALE GENOMIC DNA]</scope>
</reference>
<sequence length="352" mass="39487">MTHTSNLTSETSRTPTKDATGEQSRAPKAPKTPVKTVVEKSLFRKSIDTFENKAGTTNKPTSPKASTSKASDSRVTQTRLEYSPEQTLVYPDRVSEARVYMENAKKHLNDSRNLKGDIKVGVTKWIDRLFTLVKEMDRETKSNKPEFISTQYVHQNNYVELSSKIKEHTKLLAANSEQMRELKLAMEVNTGMHANTTYASVAAKMPTQIPTRPALHSIVITSDKENETGDQVLERGAAYRVLQANVMRKKLATEEIIIEASNRKAAVVLIQEPYVGAARSMRNYRSVRIFQNNTPGEDKDPVVVRRTSKNEEGGHYQEASHQVRRIGSPKKGCGRVFAKQGRIRKRGENSPG</sequence>
<evidence type="ECO:0000313" key="3">
    <source>
        <dbReference type="Proteomes" id="UP000494106"/>
    </source>
</evidence>
<accession>A0A8S1B386</accession>